<protein>
    <submittedName>
        <fullName evidence="1">Uncharacterized protein</fullName>
    </submittedName>
</protein>
<organism evidence="1 2">
    <name type="scientific">Xanthomonas axonopodis pv. vasculorum</name>
    <dbReference type="NCBI Taxonomy" id="325777"/>
    <lineage>
        <taxon>Bacteria</taxon>
        <taxon>Pseudomonadati</taxon>
        <taxon>Pseudomonadota</taxon>
        <taxon>Gammaproteobacteria</taxon>
        <taxon>Lysobacterales</taxon>
        <taxon>Lysobacteraceae</taxon>
        <taxon>Xanthomonas</taxon>
    </lineage>
</organism>
<dbReference type="EMBL" id="JPHD02000070">
    <property type="protein sequence ID" value="KGE52136.1"/>
    <property type="molecule type" value="Genomic_DNA"/>
</dbReference>
<dbReference type="HOGENOM" id="CLU_2468237_0_0_6"/>
<dbReference type="RefSeq" id="WP_042822637.1">
    <property type="nucleotide sequence ID" value="NZ_CP150835.1"/>
</dbReference>
<evidence type="ECO:0000313" key="1">
    <source>
        <dbReference type="EMBL" id="KGE52136.1"/>
    </source>
</evidence>
<accession>A0A098PZE9</accession>
<dbReference type="Proteomes" id="UP000028012">
    <property type="component" value="Unassembled WGS sequence"/>
</dbReference>
<comment type="caution">
    <text evidence="1">The sequence shown here is derived from an EMBL/GenBank/DDBJ whole genome shotgun (WGS) entry which is preliminary data.</text>
</comment>
<name>A0A098PZE9_9XANT</name>
<sequence length="88" mass="9806">MHSDHDEAPSFAQVQEWASIMRNELMEITERHMREGLRIPVPIASYVFLELGTRLALIGHGLDAGPAMARKHVEAVLALIEADDQSTN</sequence>
<gene>
    <name evidence="1" type="ORF">GW15_0210265</name>
</gene>
<reference evidence="1 2" key="1">
    <citation type="submission" date="2014-09" db="EMBL/GenBank/DDBJ databases">
        <title>A draft genome sequence for Xanthomonas axonopodis pv. vasculorum NCPPB 900.</title>
        <authorList>
            <person name="Harrison J."/>
            <person name="Studholme D.J."/>
        </authorList>
    </citation>
    <scope>NUCLEOTIDE SEQUENCE [LARGE SCALE GENOMIC DNA]</scope>
    <source>
        <strain evidence="1 2">NCPPB 900</strain>
    </source>
</reference>
<dbReference type="AlphaFoldDB" id="A0A098PZE9"/>
<proteinExistence type="predicted"/>
<evidence type="ECO:0000313" key="2">
    <source>
        <dbReference type="Proteomes" id="UP000028012"/>
    </source>
</evidence>